<gene>
    <name evidence="8" type="ORF">AAEO60_02710</name>
</gene>
<organism evidence="8 9">
    <name type="scientific">Aurantiacibacter gilvus</name>
    <dbReference type="NCBI Taxonomy" id="3139141"/>
    <lineage>
        <taxon>Bacteria</taxon>
        <taxon>Pseudomonadati</taxon>
        <taxon>Pseudomonadota</taxon>
        <taxon>Alphaproteobacteria</taxon>
        <taxon>Sphingomonadales</taxon>
        <taxon>Erythrobacteraceae</taxon>
        <taxon>Aurantiacibacter</taxon>
    </lineage>
</organism>
<dbReference type="EMBL" id="JBBYHV010000001">
    <property type="protein sequence ID" value="MEL1249576.1"/>
    <property type="molecule type" value="Genomic_DNA"/>
</dbReference>
<evidence type="ECO:0000256" key="6">
    <source>
        <dbReference type="SAM" id="Phobius"/>
    </source>
</evidence>
<keyword evidence="2" id="KW-1003">Cell membrane</keyword>
<evidence type="ECO:0000256" key="5">
    <source>
        <dbReference type="ARBA" id="ARBA00023136"/>
    </source>
</evidence>
<dbReference type="InterPro" id="IPR052027">
    <property type="entry name" value="PspC"/>
</dbReference>
<feature type="domain" description="Phage shock protein PspC N-terminal" evidence="7">
    <location>
        <begin position="17"/>
        <end position="72"/>
    </location>
</feature>
<evidence type="ECO:0000256" key="4">
    <source>
        <dbReference type="ARBA" id="ARBA00022989"/>
    </source>
</evidence>
<evidence type="ECO:0000259" key="7">
    <source>
        <dbReference type="Pfam" id="PF04024"/>
    </source>
</evidence>
<dbReference type="Pfam" id="PF04024">
    <property type="entry name" value="PspC"/>
    <property type="match status" value="1"/>
</dbReference>
<keyword evidence="3 6" id="KW-0812">Transmembrane</keyword>
<feature type="transmembrane region" description="Helical" evidence="6">
    <location>
        <begin position="48"/>
        <end position="72"/>
    </location>
</feature>
<name>A0ABU9IAX9_9SPHN</name>
<dbReference type="RefSeq" id="WP_341672111.1">
    <property type="nucleotide sequence ID" value="NZ_JBBYHV010000001.1"/>
</dbReference>
<reference evidence="8 9" key="1">
    <citation type="submission" date="2024-04" db="EMBL/GenBank/DDBJ databases">
        <title>Aurantiacibacter sp. DGU6 16S ribosomal RNA gene Genome sequencing and assembly.</title>
        <authorList>
            <person name="Park S."/>
        </authorList>
    </citation>
    <scope>NUCLEOTIDE SEQUENCE [LARGE SCALE GENOMIC DNA]</scope>
    <source>
        <strain evidence="8 9">DGU6</strain>
    </source>
</reference>
<keyword evidence="9" id="KW-1185">Reference proteome</keyword>
<proteinExistence type="predicted"/>
<accession>A0ABU9IAX9</accession>
<comment type="subcellular location">
    <subcellularLocation>
        <location evidence="1">Cell membrane</location>
        <topology evidence="1">Single-pass membrane protein</topology>
    </subcellularLocation>
</comment>
<keyword evidence="4 6" id="KW-1133">Transmembrane helix</keyword>
<protein>
    <submittedName>
        <fullName evidence="8">PspC domain-containing protein</fullName>
    </submittedName>
</protein>
<evidence type="ECO:0000313" key="9">
    <source>
        <dbReference type="Proteomes" id="UP001497045"/>
    </source>
</evidence>
<evidence type="ECO:0000256" key="2">
    <source>
        <dbReference type="ARBA" id="ARBA00022475"/>
    </source>
</evidence>
<dbReference type="Proteomes" id="UP001497045">
    <property type="component" value="Unassembled WGS sequence"/>
</dbReference>
<sequence length="73" mass="7810">MTQLDRKNDAVRPAGGKKFRLDKARGKVAGVCGGIANYFGIDPLIVRVIFAVGAIAGFGSFILIYLAIWLLAD</sequence>
<dbReference type="PANTHER" id="PTHR33885">
    <property type="entry name" value="PHAGE SHOCK PROTEIN C"/>
    <property type="match status" value="1"/>
</dbReference>
<keyword evidence="5 6" id="KW-0472">Membrane</keyword>
<evidence type="ECO:0000256" key="3">
    <source>
        <dbReference type="ARBA" id="ARBA00022692"/>
    </source>
</evidence>
<dbReference type="InterPro" id="IPR007168">
    <property type="entry name" value="Phageshock_PspC_N"/>
</dbReference>
<comment type="caution">
    <text evidence="8">The sequence shown here is derived from an EMBL/GenBank/DDBJ whole genome shotgun (WGS) entry which is preliminary data.</text>
</comment>
<evidence type="ECO:0000256" key="1">
    <source>
        <dbReference type="ARBA" id="ARBA00004162"/>
    </source>
</evidence>
<dbReference type="PANTHER" id="PTHR33885:SF3">
    <property type="entry name" value="PHAGE SHOCK PROTEIN C"/>
    <property type="match status" value="1"/>
</dbReference>
<evidence type="ECO:0000313" key="8">
    <source>
        <dbReference type="EMBL" id="MEL1249576.1"/>
    </source>
</evidence>